<dbReference type="InterPro" id="IPR006642">
    <property type="entry name" value="Rad18_UBZ4"/>
</dbReference>
<keyword evidence="3" id="KW-0227">DNA damage</keyword>
<dbReference type="SMART" id="SM00355">
    <property type="entry name" value="ZnF_C2H2"/>
    <property type="match status" value="8"/>
</dbReference>
<dbReference type="PROSITE" id="PS00028">
    <property type="entry name" value="ZINC_FINGER_C2H2_1"/>
    <property type="match status" value="6"/>
</dbReference>
<feature type="domain" description="C2H2-type" evidence="8">
    <location>
        <begin position="267"/>
        <end position="290"/>
    </location>
</feature>
<keyword evidence="1" id="KW-0479">Metal-binding</keyword>
<dbReference type="Pfam" id="PF00096">
    <property type="entry name" value="zf-C2H2"/>
    <property type="match status" value="2"/>
</dbReference>
<dbReference type="GO" id="GO:0008270">
    <property type="term" value="F:zinc ion binding"/>
    <property type="evidence" value="ECO:0007669"/>
    <property type="project" value="UniProtKB-KW"/>
</dbReference>
<evidence type="ECO:0000256" key="6">
    <source>
        <dbReference type="ARBA" id="ARBA00023204"/>
    </source>
</evidence>
<protein>
    <recommendedName>
        <fullName evidence="8">C2H2-type domain-containing protein</fullName>
    </recommendedName>
</protein>
<name>A0AAE0Z455_9GAST</name>
<dbReference type="SUPFAM" id="SSF57667">
    <property type="entry name" value="beta-beta-alpha zinc fingers"/>
    <property type="match status" value="3"/>
</dbReference>
<feature type="domain" description="C2H2-type" evidence="8">
    <location>
        <begin position="69"/>
        <end position="92"/>
    </location>
</feature>
<accession>A0AAE0Z455</accession>
<evidence type="ECO:0000313" key="9">
    <source>
        <dbReference type="EMBL" id="KAK3762453.1"/>
    </source>
</evidence>
<dbReference type="PANTHER" id="PTHR24379:SF121">
    <property type="entry name" value="C2H2-TYPE DOMAIN-CONTAINING PROTEIN"/>
    <property type="match status" value="1"/>
</dbReference>
<keyword evidence="10" id="KW-1185">Reference proteome</keyword>
<dbReference type="PROSITE" id="PS50157">
    <property type="entry name" value="ZINC_FINGER_C2H2_2"/>
    <property type="match status" value="5"/>
</dbReference>
<evidence type="ECO:0000256" key="7">
    <source>
        <dbReference type="PROSITE-ProRule" id="PRU00042"/>
    </source>
</evidence>
<dbReference type="GO" id="GO:0003677">
    <property type="term" value="F:DNA binding"/>
    <property type="evidence" value="ECO:0007669"/>
    <property type="project" value="InterPro"/>
</dbReference>
<proteinExistence type="predicted"/>
<dbReference type="PANTHER" id="PTHR24379">
    <property type="entry name" value="KRAB AND ZINC FINGER DOMAIN-CONTAINING"/>
    <property type="match status" value="1"/>
</dbReference>
<feature type="domain" description="C2H2-type" evidence="8">
    <location>
        <begin position="240"/>
        <end position="267"/>
    </location>
</feature>
<keyword evidence="5" id="KW-0862">Zinc</keyword>
<evidence type="ECO:0000259" key="8">
    <source>
        <dbReference type="PROSITE" id="PS50157"/>
    </source>
</evidence>
<evidence type="ECO:0000256" key="5">
    <source>
        <dbReference type="ARBA" id="ARBA00022833"/>
    </source>
</evidence>
<reference evidence="9" key="1">
    <citation type="journal article" date="2023" name="G3 (Bethesda)">
        <title>A reference genome for the long-term kleptoplast-retaining sea slug Elysia crispata morphotype clarki.</title>
        <authorList>
            <person name="Eastman K.E."/>
            <person name="Pendleton A.L."/>
            <person name="Shaikh M.A."/>
            <person name="Suttiyut T."/>
            <person name="Ogas R."/>
            <person name="Tomko P."/>
            <person name="Gavelis G."/>
            <person name="Widhalm J.R."/>
            <person name="Wisecaver J.H."/>
        </authorList>
    </citation>
    <scope>NUCLEOTIDE SEQUENCE</scope>
    <source>
        <strain evidence="9">ECLA1</strain>
    </source>
</reference>
<comment type="caution">
    <text evidence="9">The sequence shown here is derived from an EMBL/GenBank/DDBJ whole genome shotgun (WGS) entry which is preliminary data.</text>
</comment>
<organism evidence="9 10">
    <name type="scientific">Elysia crispata</name>
    <name type="common">lettuce slug</name>
    <dbReference type="NCBI Taxonomy" id="231223"/>
    <lineage>
        <taxon>Eukaryota</taxon>
        <taxon>Metazoa</taxon>
        <taxon>Spiralia</taxon>
        <taxon>Lophotrochozoa</taxon>
        <taxon>Mollusca</taxon>
        <taxon>Gastropoda</taxon>
        <taxon>Heterobranchia</taxon>
        <taxon>Euthyneura</taxon>
        <taxon>Panpulmonata</taxon>
        <taxon>Sacoglossa</taxon>
        <taxon>Placobranchoidea</taxon>
        <taxon>Plakobranchidae</taxon>
        <taxon>Elysia</taxon>
    </lineage>
</organism>
<dbReference type="Proteomes" id="UP001283361">
    <property type="component" value="Unassembled WGS sequence"/>
</dbReference>
<evidence type="ECO:0000313" key="10">
    <source>
        <dbReference type="Proteomes" id="UP001283361"/>
    </source>
</evidence>
<gene>
    <name evidence="9" type="ORF">RRG08_009841</name>
</gene>
<evidence type="ECO:0000256" key="3">
    <source>
        <dbReference type="ARBA" id="ARBA00022763"/>
    </source>
</evidence>
<dbReference type="SMART" id="SM00734">
    <property type="entry name" value="ZnF_Rad18"/>
    <property type="match status" value="2"/>
</dbReference>
<dbReference type="GO" id="GO:0006281">
    <property type="term" value="P:DNA repair"/>
    <property type="evidence" value="ECO:0007669"/>
    <property type="project" value="UniProtKB-KW"/>
</dbReference>
<dbReference type="EMBL" id="JAWDGP010004710">
    <property type="protein sequence ID" value="KAK3762453.1"/>
    <property type="molecule type" value="Genomic_DNA"/>
</dbReference>
<evidence type="ECO:0000256" key="2">
    <source>
        <dbReference type="ARBA" id="ARBA00022737"/>
    </source>
</evidence>
<keyword evidence="6" id="KW-0234">DNA repair</keyword>
<feature type="domain" description="C2H2-type" evidence="8">
    <location>
        <begin position="135"/>
        <end position="163"/>
    </location>
</feature>
<keyword evidence="2" id="KW-0677">Repeat</keyword>
<keyword evidence="4 7" id="KW-0863">Zinc-finger</keyword>
<evidence type="ECO:0000256" key="1">
    <source>
        <dbReference type="ARBA" id="ARBA00022723"/>
    </source>
</evidence>
<feature type="domain" description="C2H2-type" evidence="8">
    <location>
        <begin position="42"/>
        <end position="69"/>
    </location>
</feature>
<dbReference type="InterPro" id="IPR013087">
    <property type="entry name" value="Znf_C2H2_type"/>
</dbReference>
<sequence length="316" mass="36135">MNSLTSGSDDLVQCPVCSAFVSRNALKHHTTHYHGQQLDMPFRCLLCNKGFLSQSGLNHHKLAHEGRKFSCSICDSRFNQKSHLKKHLNRLHKVAECKGCDNETVASQAFCGALNNREKNQSYPFETFVDAPEIHHCIYCPETFIQRHWLKRHLSECHGKMMPPRYSEFGLSTHRSYQPESGQSYLNQHTDNMAGVNLSANSSYFSDADVIKCNFCPMMFARHALYTLHMSSAHPDLLPFMCISCKKGFQTKTGYKLHMQAHNGRTFVCPSCQATFKLKHHLKRHLDMVHKLSQCNKCQAVFDKQTDFNAHLAYCS</sequence>
<dbReference type="InterPro" id="IPR036236">
    <property type="entry name" value="Znf_C2H2_sf"/>
</dbReference>
<dbReference type="AlphaFoldDB" id="A0AAE0Z455"/>
<dbReference type="Gene3D" id="3.30.160.60">
    <property type="entry name" value="Classic Zinc Finger"/>
    <property type="match status" value="4"/>
</dbReference>
<evidence type="ECO:0000256" key="4">
    <source>
        <dbReference type="ARBA" id="ARBA00022771"/>
    </source>
</evidence>